<dbReference type="Gene3D" id="3.10.310.10">
    <property type="entry name" value="Diaminopimelate Epimerase, Chain A, domain 1"/>
    <property type="match status" value="2"/>
</dbReference>
<feature type="binding site" evidence="3">
    <location>
        <begin position="215"/>
        <end position="216"/>
    </location>
    <ligand>
        <name>substrate</name>
    </ligand>
</feature>
<dbReference type="GO" id="GO:0008837">
    <property type="term" value="F:diaminopimelate epimerase activity"/>
    <property type="evidence" value="ECO:0007669"/>
    <property type="project" value="UniProtKB-UniRule"/>
</dbReference>
<dbReference type="GO" id="GO:0005829">
    <property type="term" value="C:cytosol"/>
    <property type="evidence" value="ECO:0007669"/>
    <property type="project" value="TreeGrafter"/>
</dbReference>
<evidence type="ECO:0000256" key="2">
    <source>
        <dbReference type="ARBA" id="ARBA00023235"/>
    </source>
</evidence>
<feature type="site" description="Could be important to modulate the pK values of the two catalytic cysteine residues" evidence="3">
    <location>
        <position position="215"/>
    </location>
</feature>
<keyword evidence="3" id="KW-0963">Cytoplasm</keyword>
<keyword evidence="2 3" id="KW-0413">Isomerase</keyword>
<comment type="similarity">
    <text evidence="1 3">Belongs to the diaminopimelate epimerase family.</text>
</comment>
<dbReference type="EMBL" id="JAGRQC010000005">
    <property type="protein sequence ID" value="MBR0553877.1"/>
    <property type="molecule type" value="Genomic_DNA"/>
</dbReference>
<dbReference type="GO" id="GO:0009089">
    <property type="term" value="P:lysine biosynthetic process via diaminopimelate"/>
    <property type="evidence" value="ECO:0007669"/>
    <property type="project" value="UniProtKB-UniRule"/>
</dbReference>
<dbReference type="PANTHER" id="PTHR31689">
    <property type="entry name" value="DIAMINOPIMELATE EPIMERASE, CHLOROPLASTIC"/>
    <property type="match status" value="1"/>
</dbReference>
<accession>A0A8T4IH07</accession>
<feature type="binding site" evidence="3">
    <location>
        <position position="164"/>
    </location>
    <ligand>
        <name>substrate</name>
    </ligand>
</feature>
<organism evidence="5 6">
    <name type="scientific">Stakelama marina</name>
    <dbReference type="NCBI Taxonomy" id="2826939"/>
    <lineage>
        <taxon>Bacteria</taxon>
        <taxon>Pseudomonadati</taxon>
        <taxon>Pseudomonadota</taxon>
        <taxon>Alphaproteobacteria</taxon>
        <taxon>Sphingomonadales</taxon>
        <taxon>Sphingomonadaceae</taxon>
        <taxon>Stakelama</taxon>
    </lineage>
</organism>
<comment type="caution">
    <text evidence="3">Lacks conserved residue(s) required for the propagation of feature annotation.</text>
</comment>
<feature type="binding site" evidence="3">
    <location>
        <begin position="225"/>
        <end position="226"/>
    </location>
    <ligand>
        <name>substrate</name>
    </ligand>
</feature>
<keyword evidence="3" id="KW-0028">Amino-acid biosynthesis</keyword>
<comment type="subunit">
    <text evidence="3">Homodimer.</text>
</comment>
<dbReference type="EC" id="5.1.1.7" evidence="3 4"/>
<evidence type="ECO:0000256" key="3">
    <source>
        <dbReference type="HAMAP-Rule" id="MF_00197"/>
    </source>
</evidence>
<dbReference type="NCBIfam" id="TIGR00652">
    <property type="entry name" value="DapF"/>
    <property type="match status" value="1"/>
</dbReference>
<evidence type="ECO:0000313" key="5">
    <source>
        <dbReference type="EMBL" id="MBR0553877.1"/>
    </source>
</evidence>
<comment type="subcellular location">
    <subcellularLocation>
        <location evidence="3">Cytoplasm</location>
    </subcellularLocation>
</comment>
<comment type="catalytic activity">
    <reaction evidence="3">
        <text>(2S,6S)-2,6-diaminopimelate = meso-2,6-diaminopimelate</text>
        <dbReference type="Rhea" id="RHEA:15393"/>
        <dbReference type="ChEBI" id="CHEBI:57609"/>
        <dbReference type="ChEBI" id="CHEBI:57791"/>
        <dbReference type="EC" id="5.1.1.7"/>
    </reaction>
</comment>
<dbReference type="InterPro" id="IPR001653">
    <property type="entry name" value="DAP_epimerase_DapF"/>
</dbReference>
<feature type="site" description="Could be important to modulate the pK values of the two catalytic cysteine residues" evidence="3">
    <location>
        <position position="166"/>
    </location>
</feature>
<dbReference type="Pfam" id="PF01678">
    <property type="entry name" value="DAP_epimerase"/>
    <property type="match status" value="2"/>
</dbReference>
<dbReference type="HAMAP" id="MF_00197">
    <property type="entry name" value="DAP_epimerase"/>
    <property type="match status" value="1"/>
</dbReference>
<evidence type="ECO:0000313" key="6">
    <source>
        <dbReference type="Proteomes" id="UP000676996"/>
    </source>
</evidence>
<name>A0A8T4IH07_9SPHN</name>
<feature type="binding site" evidence="3">
    <location>
        <position position="198"/>
    </location>
    <ligand>
        <name>substrate</name>
    </ligand>
</feature>
<sequence>MRFAFIKCHGSGNDFPLIDARAISLDDAQWATVARALADREGPVGGDGLLLLTAGDDAHPFGMRMFNSDGSEAETCLNGLRCTARLGFEVTGLDAAQIRLKTSDAHAERAEEIAPGVESITTRAGPVATDPASVGLKVDAERVVDMTVEGLPSERRFTALAIPNPHLIAFVEAVDEAELVALGDWCEAGPALVPGRINVSFVALRDDGLFVRTYERGVGLTDSCGSAMAASTFAAGLTGRVAFGREITVHNRGGLVRARADAPDAGGMVSITGNATFLYDASIDVDPATGATSEFVQHNRREDEADAWDAVARS</sequence>
<feature type="active site" description="Proton acceptor" evidence="3">
    <location>
        <position position="224"/>
    </location>
</feature>
<gene>
    <name evidence="3 5" type="primary">dapF</name>
    <name evidence="5" type="ORF">J7S20_15325</name>
</gene>
<dbReference type="SUPFAM" id="SSF54506">
    <property type="entry name" value="Diaminopimelate epimerase-like"/>
    <property type="match status" value="2"/>
</dbReference>
<dbReference type="AlphaFoldDB" id="A0A8T4IH07"/>
<evidence type="ECO:0000256" key="4">
    <source>
        <dbReference type="NCBIfam" id="TIGR00652"/>
    </source>
</evidence>
<reference evidence="5" key="1">
    <citation type="submission" date="2021-04" db="EMBL/GenBank/DDBJ databases">
        <title>Ouciella asimina sp. nov., isolated from the surface seawater in the hydrothermal field of Okinawa Trough.</title>
        <authorList>
            <person name="Shuang W."/>
        </authorList>
    </citation>
    <scope>NUCLEOTIDE SEQUENCE</scope>
    <source>
        <strain evidence="5">LXI357</strain>
    </source>
</reference>
<dbReference type="Proteomes" id="UP000676996">
    <property type="component" value="Unassembled WGS sequence"/>
</dbReference>
<proteinExistence type="inferred from homology"/>
<feature type="active site" description="Proton donor" evidence="3">
    <location>
        <position position="76"/>
    </location>
</feature>
<dbReference type="PANTHER" id="PTHR31689:SF0">
    <property type="entry name" value="DIAMINOPIMELATE EPIMERASE"/>
    <property type="match status" value="1"/>
</dbReference>
<evidence type="ECO:0000256" key="1">
    <source>
        <dbReference type="ARBA" id="ARBA00010219"/>
    </source>
</evidence>
<comment type="pathway">
    <text evidence="3">Amino-acid biosynthesis; L-lysine biosynthesis via DAP pathway; DL-2,6-diaminopimelate from LL-2,6-diaminopimelate: step 1/1.</text>
</comment>
<comment type="caution">
    <text evidence="5">The sequence shown here is derived from an EMBL/GenBank/DDBJ whole genome shotgun (WGS) entry which is preliminary data.</text>
</comment>
<feature type="binding site" evidence="3">
    <location>
        <position position="13"/>
    </location>
    <ligand>
        <name>substrate</name>
    </ligand>
</feature>
<feature type="binding site" evidence="3">
    <location>
        <position position="67"/>
    </location>
    <ligand>
        <name>substrate</name>
    </ligand>
</feature>
<comment type="function">
    <text evidence="3">Catalyzes the stereoinversion of LL-2,6-diaminopimelate (L,L-DAP) to meso-diaminopimelate (meso-DAP), a precursor of L-lysine and an essential component of the bacterial peptidoglycan.</text>
</comment>
<protein>
    <recommendedName>
        <fullName evidence="3 4">Diaminopimelate epimerase</fullName>
        <shortName evidence="3">DAP epimerase</shortName>
        <ecNumber evidence="3 4">5.1.1.7</ecNumber>
    </recommendedName>
    <alternativeName>
        <fullName evidence="3">PLP-independent amino acid racemase</fullName>
    </alternativeName>
</protein>
<dbReference type="RefSeq" id="WP_284055135.1">
    <property type="nucleotide sequence ID" value="NZ_JAGRQC010000005.1"/>
</dbReference>
<keyword evidence="3" id="KW-0457">Lysine biosynthesis</keyword>
<keyword evidence="6" id="KW-1185">Reference proteome</keyword>